<dbReference type="InterPro" id="IPR022698">
    <property type="entry name" value="OrsD"/>
</dbReference>
<dbReference type="OrthoDB" id="3779166at2759"/>
<protein>
    <recommendedName>
        <fullName evidence="3">C2H2-type domain-containing protein</fullName>
    </recommendedName>
</protein>
<evidence type="ECO:0000313" key="2">
    <source>
        <dbReference type="Proteomes" id="UP000758155"/>
    </source>
</evidence>
<accession>A0A9P4WFU5</accession>
<dbReference type="AlphaFoldDB" id="A0A9P4WFU5"/>
<reference evidence="1" key="1">
    <citation type="submission" date="2019-04" db="EMBL/GenBank/DDBJ databases">
        <title>Sequencing of skin fungus with MAO and IRED activity.</title>
        <authorList>
            <person name="Marsaioli A.J."/>
            <person name="Bonatto J.M.C."/>
            <person name="Reis Junior O."/>
        </authorList>
    </citation>
    <scope>NUCLEOTIDE SEQUENCE</scope>
    <source>
        <strain evidence="1">28M1</strain>
    </source>
</reference>
<dbReference type="Proteomes" id="UP000758155">
    <property type="component" value="Unassembled WGS sequence"/>
</dbReference>
<comment type="caution">
    <text evidence="1">The sequence shown here is derived from an EMBL/GenBank/DDBJ whole genome shotgun (WGS) entry which is preliminary data.</text>
</comment>
<sequence>MGQHFEHLVEYALAVCKECGRGVLPSQVKSHVQRAHLAKRKQAKLIVDEVSSSAGLVEYASELEVLSQVAESIQQLPVYTDGLSCQLDHNRCRRIFRSEGVMRKHWRVAHDWPVAEKSGRPTRVQQRSIRDRISKNFKTGQSSRFFEIQQPGEDSPDVVPDGDTAWAQVGEQMAKALADIETQTQETGARGTMGTRN</sequence>
<keyword evidence="2" id="KW-1185">Reference proteome</keyword>
<proteinExistence type="predicted"/>
<dbReference type="Pfam" id="PF12013">
    <property type="entry name" value="OrsD"/>
    <property type="match status" value="1"/>
</dbReference>
<dbReference type="EMBL" id="SWKV01000187">
    <property type="protein sequence ID" value="KAF3031174.1"/>
    <property type="molecule type" value="Genomic_DNA"/>
</dbReference>
<name>A0A9P4WFU5_9PLEO</name>
<evidence type="ECO:0000313" key="1">
    <source>
        <dbReference type="EMBL" id="KAF3031174.1"/>
    </source>
</evidence>
<gene>
    <name evidence="1" type="ORF">E8E12_000324</name>
</gene>
<organism evidence="1 2">
    <name type="scientific">Didymella heteroderae</name>
    <dbReference type="NCBI Taxonomy" id="1769908"/>
    <lineage>
        <taxon>Eukaryota</taxon>
        <taxon>Fungi</taxon>
        <taxon>Dikarya</taxon>
        <taxon>Ascomycota</taxon>
        <taxon>Pezizomycotina</taxon>
        <taxon>Dothideomycetes</taxon>
        <taxon>Pleosporomycetidae</taxon>
        <taxon>Pleosporales</taxon>
        <taxon>Pleosporineae</taxon>
        <taxon>Didymellaceae</taxon>
        <taxon>Didymella</taxon>
    </lineage>
</organism>
<evidence type="ECO:0008006" key="3">
    <source>
        <dbReference type="Google" id="ProtNLM"/>
    </source>
</evidence>